<accession>A0A8S2WCA3</accession>
<evidence type="ECO:0000313" key="3">
    <source>
        <dbReference type="Proteomes" id="UP000681967"/>
    </source>
</evidence>
<dbReference type="Proteomes" id="UP000681967">
    <property type="component" value="Unassembled WGS sequence"/>
</dbReference>
<sequence length="80" mass="9358">IKKDENFVKQKITEYLDIWNKTGQSEHESSPKKSPNKSNTTTPKRSSRKRNFSSDDDEQNRDPNYDPNIVEAVTPTFSRR</sequence>
<evidence type="ECO:0000256" key="1">
    <source>
        <dbReference type="SAM" id="MobiDB-lite"/>
    </source>
</evidence>
<feature type="region of interest" description="Disordered" evidence="1">
    <location>
        <begin position="18"/>
        <end position="80"/>
    </location>
</feature>
<dbReference type="AlphaFoldDB" id="A0A8S2WCA3"/>
<protein>
    <submittedName>
        <fullName evidence="2">Uncharacterized protein</fullName>
    </submittedName>
</protein>
<gene>
    <name evidence="2" type="ORF">BYL167_LOCUS33189</name>
</gene>
<dbReference type="EMBL" id="CAJOBH010063753">
    <property type="protein sequence ID" value="CAF4437898.1"/>
    <property type="molecule type" value="Genomic_DNA"/>
</dbReference>
<feature type="non-terminal residue" evidence="2">
    <location>
        <position position="1"/>
    </location>
</feature>
<name>A0A8S2WCA3_9BILA</name>
<reference evidence="2" key="1">
    <citation type="submission" date="2021-02" db="EMBL/GenBank/DDBJ databases">
        <authorList>
            <person name="Nowell W R."/>
        </authorList>
    </citation>
    <scope>NUCLEOTIDE SEQUENCE</scope>
</reference>
<comment type="caution">
    <text evidence="2">The sequence shown here is derived from an EMBL/GenBank/DDBJ whole genome shotgun (WGS) entry which is preliminary data.</text>
</comment>
<proteinExistence type="predicted"/>
<evidence type="ECO:0000313" key="2">
    <source>
        <dbReference type="EMBL" id="CAF4437898.1"/>
    </source>
</evidence>
<feature type="non-terminal residue" evidence="2">
    <location>
        <position position="80"/>
    </location>
</feature>
<feature type="compositionally biased region" description="Low complexity" evidence="1">
    <location>
        <begin position="32"/>
        <end position="44"/>
    </location>
</feature>
<organism evidence="2 3">
    <name type="scientific">Rotaria magnacalcarata</name>
    <dbReference type="NCBI Taxonomy" id="392030"/>
    <lineage>
        <taxon>Eukaryota</taxon>
        <taxon>Metazoa</taxon>
        <taxon>Spiralia</taxon>
        <taxon>Gnathifera</taxon>
        <taxon>Rotifera</taxon>
        <taxon>Eurotatoria</taxon>
        <taxon>Bdelloidea</taxon>
        <taxon>Philodinida</taxon>
        <taxon>Philodinidae</taxon>
        <taxon>Rotaria</taxon>
    </lineage>
</organism>